<name>A0A9Y2JQH2_9PSEU</name>
<feature type="domain" description="RiboL-PSP-HEPN" evidence="1">
    <location>
        <begin position="36"/>
        <end position="207"/>
    </location>
</feature>
<sequence length="310" mass="34242">MGDRYIEEAWRASAERFDQLKLYVNASFETIPRGDVDYRVNLYSSWILLAYAATEAAFTKLGNASLQTLKVAAGVPGDLPPQLMAAHQKRTLAYLSAQATSERKDSNFQDAISHLDSVRWAEFSRLTAIDRNVWSDVIREWCDRLMVAEAKISWMKAPFGDSSESAASRLDKLVSERNSIAHGEVPENLLGADLMCGWIDDARSFFERCICAMQAHFVERFGTFDCRHLGEVDEKVTLGPSTVAIKKLDVAVSVGDHVCLVPVGDGAPRVGSIISIQSEGVSLQAVEIGRERVAIGLSRQVRANSLFEVL</sequence>
<dbReference type="EMBL" id="CP127295">
    <property type="protein sequence ID" value="WIY02810.1"/>
    <property type="molecule type" value="Genomic_DNA"/>
</dbReference>
<dbReference type="Proteomes" id="UP001239397">
    <property type="component" value="Chromosome"/>
</dbReference>
<evidence type="ECO:0000313" key="2">
    <source>
        <dbReference type="EMBL" id="WIY02810.1"/>
    </source>
</evidence>
<gene>
    <name evidence="2" type="ORF">QRX60_02725</name>
</gene>
<dbReference type="RefSeq" id="WP_285999217.1">
    <property type="nucleotide sequence ID" value="NZ_CP127295.1"/>
</dbReference>
<reference evidence="2 3" key="1">
    <citation type="submission" date="2023-06" db="EMBL/GenBank/DDBJ databases">
        <authorList>
            <person name="Oyuntsetseg B."/>
            <person name="Kim S.B."/>
        </authorList>
    </citation>
    <scope>NUCLEOTIDE SEQUENCE [LARGE SCALE GENOMIC DNA]</scope>
    <source>
        <strain evidence="2 3">4-36</strain>
    </source>
</reference>
<accession>A0A9Y2JQH2</accession>
<dbReference type="KEGG" id="amog:QRX60_02725"/>
<proteinExistence type="predicted"/>
<protein>
    <submittedName>
        <fullName evidence="2">MAE_28990/MAE_18760 family HEPN-like nuclease</fullName>
    </submittedName>
</protein>
<evidence type="ECO:0000259" key="1">
    <source>
        <dbReference type="Pfam" id="PF18735"/>
    </source>
</evidence>
<organism evidence="2 3">
    <name type="scientific">Amycolatopsis mongoliensis</name>
    <dbReference type="NCBI Taxonomy" id="715475"/>
    <lineage>
        <taxon>Bacteria</taxon>
        <taxon>Bacillati</taxon>
        <taxon>Actinomycetota</taxon>
        <taxon>Actinomycetes</taxon>
        <taxon>Pseudonocardiales</taxon>
        <taxon>Pseudonocardiaceae</taxon>
        <taxon>Amycolatopsis</taxon>
    </lineage>
</organism>
<dbReference type="Pfam" id="PF18735">
    <property type="entry name" value="HEPN_RiboL-PSP"/>
    <property type="match status" value="1"/>
</dbReference>
<keyword evidence="3" id="KW-1185">Reference proteome</keyword>
<dbReference type="InterPro" id="IPR041519">
    <property type="entry name" value="HEPN_RiboL-PSP"/>
</dbReference>
<evidence type="ECO:0000313" key="3">
    <source>
        <dbReference type="Proteomes" id="UP001239397"/>
    </source>
</evidence>
<dbReference type="AlphaFoldDB" id="A0A9Y2JQH2"/>